<evidence type="ECO:0000259" key="4">
    <source>
        <dbReference type="Pfam" id="PF13407"/>
    </source>
</evidence>
<dbReference type="RefSeq" id="WP_231814397.1">
    <property type="nucleotide sequence ID" value="NZ_JAJOZR010000006.1"/>
</dbReference>
<dbReference type="PANTHER" id="PTHR30036">
    <property type="entry name" value="D-XYLOSE-BINDING PERIPLASMIC PROTEIN"/>
    <property type="match status" value="1"/>
</dbReference>
<dbReference type="CDD" id="cd06302">
    <property type="entry name" value="PBP1_LsrB_Quorum_Sensing-like"/>
    <property type="match status" value="1"/>
</dbReference>
<dbReference type="GO" id="GO:0030246">
    <property type="term" value="F:carbohydrate binding"/>
    <property type="evidence" value="ECO:0007669"/>
    <property type="project" value="TreeGrafter"/>
</dbReference>
<dbReference type="SUPFAM" id="SSF53822">
    <property type="entry name" value="Periplasmic binding protein-like I"/>
    <property type="match status" value="1"/>
</dbReference>
<keyword evidence="3" id="KW-0732">Signal</keyword>
<evidence type="ECO:0000313" key="6">
    <source>
        <dbReference type="Proteomes" id="UP001139089"/>
    </source>
</evidence>
<evidence type="ECO:0000256" key="3">
    <source>
        <dbReference type="SAM" id="SignalP"/>
    </source>
</evidence>
<dbReference type="EMBL" id="JAJOZR010000006">
    <property type="protein sequence ID" value="MCD7109626.1"/>
    <property type="molecule type" value="Genomic_DNA"/>
</dbReference>
<dbReference type="Pfam" id="PF13407">
    <property type="entry name" value="Peripla_BP_4"/>
    <property type="match status" value="1"/>
</dbReference>
<comment type="similarity">
    <text evidence="2">Belongs to the bacterial solute-binding protein 2 family.</text>
</comment>
<protein>
    <submittedName>
        <fullName evidence="5">Autoinducer 2 ABC transporter substrate-binding protein</fullName>
    </submittedName>
</protein>
<reference evidence="5" key="1">
    <citation type="submission" date="2021-12" db="EMBL/GenBank/DDBJ databases">
        <authorList>
            <person name="Li Y."/>
        </authorList>
    </citation>
    <scope>NUCLEOTIDE SEQUENCE</scope>
    <source>
        <strain evidence="5">DKSPLA3</strain>
    </source>
</reference>
<dbReference type="Proteomes" id="UP001139089">
    <property type="component" value="Unassembled WGS sequence"/>
</dbReference>
<proteinExistence type="inferred from homology"/>
<dbReference type="InterPro" id="IPR025997">
    <property type="entry name" value="SBP_2_dom"/>
</dbReference>
<sequence>MFSKLKTILAASAVTLALGSSAFAQDKPKVAFVPQLIGIPYFNAMEAGGKRAAEDLGVDFIYSGPVDTNPVDQLQIVQNLIDQGVSAVSVSVLDASAIAPVVEAAKAKGVKLFTSDSDAPDSGRAVYVAQATDEGLGTTIIDEMVKRVGEDAKIGIVSGEATASNLNAWIGFMQKRAKEKYPKLTLLEPQFAGGTAQRAAQIAGDLMTANPDIKGIIAVASSTCPGVAQAIETAGKIGAVVGTGYCSPNTARSYLKSGTFGFSVLWDPAQLGYLTVWAGKQLIDGKPFAAENVVKGFASPVTYDAGSGILLLGPPAVFTADNVDKFDF</sequence>
<comment type="subcellular location">
    <subcellularLocation>
        <location evidence="1">Periplasm</location>
    </subcellularLocation>
</comment>
<feature type="domain" description="Periplasmic binding protein" evidence="4">
    <location>
        <begin position="30"/>
        <end position="286"/>
    </location>
</feature>
<dbReference type="AlphaFoldDB" id="A0A9X1NUM6"/>
<dbReference type="InterPro" id="IPR028082">
    <property type="entry name" value="Peripla_BP_I"/>
</dbReference>
<feature type="signal peptide" evidence="3">
    <location>
        <begin position="1"/>
        <end position="24"/>
    </location>
</feature>
<name>A0A9X1NUM6_9HYPH</name>
<keyword evidence="6" id="KW-1185">Reference proteome</keyword>
<organism evidence="5 6">
    <name type="scientific">Rhizobium quercicola</name>
    <dbReference type="NCBI Taxonomy" id="2901226"/>
    <lineage>
        <taxon>Bacteria</taxon>
        <taxon>Pseudomonadati</taxon>
        <taxon>Pseudomonadota</taxon>
        <taxon>Alphaproteobacteria</taxon>
        <taxon>Hyphomicrobiales</taxon>
        <taxon>Rhizobiaceae</taxon>
        <taxon>Rhizobium/Agrobacterium group</taxon>
        <taxon>Rhizobium</taxon>
    </lineage>
</organism>
<evidence type="ECO:0000256" key="1">
    <source>
        <dbReference type="ARBA" id="ARBA00004418"/>
    </source>
</evidence>
<evidence type="ECO:0000313" key="5">
    <source>
        <dbReference type="EMBL" id="MCD7109626.1"/>
    </source>
</evidence>
<gene>
    <name evidence="5" type="ORF">LRX75_11265</name>
</gene>
<dbReference type="PANTHER" id="PTHR30036:SF8">
    <property type="entry name" value="ABC-TYPE SUGAR TRANSPORT SYSTEM PERIPLASMIC COMPONENT-LIKE PROTEIN"/>
    <property type="match status" value="1"/>
</dbReference>
<dbReference type="GO" id="GO:0030288">
    <property type="term" value="C:outer membrane-bounded periplasmic space"/>
    <property type="evidence" value="ECO:0007669"/>
    <property type="project" value="TreeGrafter"/>
</dbReference>
<comment type="caution">
    <text evidence="5">The sequence shown here is derived from an EMBL/GenBank/DDBJ whole genome shotgun (WGS) entry which is preliminary data.</text>
</comment>
<dbReference type="InterPro" id="IPR050555">
    <property type="entry name" value="Bact_Solute-Bind_Prot2"/>
</dbReference>
<feature type="chain" id="PRO_5040824790" evidence="3">
    <location>
        <begin position="25"/>
        <end position="328"/>
    </location>
</feature>
<evidence type="ECO:0000256" key="2">
    <source>
        <dbReference type="ARBA" id="ARBA00007639"/>
    </source>
</evidence>
<accession>A0A9X1NUM6</accession>
<dbReference type="Gene3D" id="3.40.50.2300">
    <property type="match status" value="2"/>
</dbReference>